<dbReference type="AlphaFoldDB" id="A0A7W7SFK5"/>
<keyword evidence="3" id="KW-1185">Reference proteome</keyword>
<comment type="caution">
    <text evidence="2">The sequence shown here is derived from an EMBL/GenBank/DDBJ whole genome shotgun (WGS) entry which is preliminary data.</text>
</comment>
<name>A0A7W7SFK5_9ACTN</name>
<organism evidence="2 3">
    <name type="scientific">Kitasatospora gansuensis</name>
    <dbReference type="NCBI Taxonomy" id="258050"/>
    <lineage>
        <taxon>Bacteria</taxon>
        <taxon>Bacillati</taxon>
        <taxon>Actinomycetota</taxon>
        <taxon>Actinomycetes</taxon>
        <taxon>Kitasatosporales</taxon>
        <taxon>Streptomycetaceae</taxon>
        <taxon>Kitasatospora</taxon>
    </lineage>
</organism>
<evidence type="ECO:0000313" key="3">
    <source>
        <dbReference type="Proteomes" id="UP000573327"/>
    </source>
</evidence>
<evidence type="ECO:0000256" key="1">
    <source>
        <dbReference type="SAM" id="MobiDB-lite"/>
    </source>
</evidence>
<dbReference type="RefSeq" id="WP_184919814.1">
    <property type="nucleotide sequence ID" value="NZ_JACHJR010000001.1"/>
</dbReference>
<dbReference type="EMBL" id="JACHJR010000001">
    <property type="protein sequence ID" value="MBB4949457.1"/>
    <property type="molecule type" value="Genomic_DNA"/>
</dbReference>
<dbReference type="Proteomes" id="UP000573327">
    <property type="component" value="Unassembled WGS sequence"/>
</dbReference>
<feature type="region of interest" description="Disordered" evidence="1">
    <location>
        <begin position="202"/>
        <end position="223"/>
    </location>
</feature>
<accession>A0A7W7SFK5</accession>
<sequence length="223" mass="24676">MSDQPLSPTLHDFLAWYEQVDDGAAQDAERVRAVAVARGVDPLELDTESWKALSPAESNHGGPDAEPDLDAHRRAVRRWLLFVNRVAPEGLDPPLHPVLRAWTRHPEMVRYRSRASRANDARKVNQIVLFEGGVDPRELYVADTTWYFNLGGGTRGSVAAIRYLAEQGPGGQVNMATAMDYQSALSRLEDWLSATGSWKRPLEDFDDGPPAAHDAADHQLGVD</sequence>
<reference evidence="2 3" key="1">
    <citation type="submission" date="2020-08" db="EMBL/GenBank/DDBJ databases">
        <title>Sequencing the genomes of 1000 actinobacteria strains.</title>
        <authorList>
            <person name="Klenk H.-P."/>
        </authorList>
    </citation>
    <scope>NUCLEOTIDE SEQUENCE [LARGE SCALE GENOMIC DNA]</scope>
    <source>
        <strain evidence="2 3">DSM 44786</strain>
    </source>
</reference>
<evidence type="ECO:0000313" key="2">
    <source>
        <dbReference type="EMBL" id="MBB4949457.1"/>
    </source>
</evidence>
<gene>
    <name evidence="2" type="ORF">F4556_004992</name>
</gene>
<proteinExistence type="predicted"/>
<protein>
    <submittedName>
        <fullName evidence="2">Uncharacterized protein</fullName>
    </submittedName>
</protein>